<accession>A0A671FWA7</accession>
<evidence type="ECO:0000256" key="5">
    <source>
        <dbReference type="ARBA" id="ARBA00023136"/>
    </source>
</evidence>
<dbReference type="GO" id="GO:0005794">
    <property type="term" value="C:Golgi apparatus"/>
    <property type="evidence" value="ECO:0007669"/>
    <property type="project" value="TreeGrafter"/>
</dbReference>
<feature type="transmembrane region" description="Helical" evidence="7">
    <location>
        <begin position="208"/>
        <end position="226"/>
    </location>
</feature>
<comment type="similarity">
    <text evidence="7">Belongs to the DHHC palmitoyltransferase family.</text>
</comment>
<dbReference type="EC" id="2.3.1.225" evidence="7"/>
<dbReference type="InterPro" id="IPR001594">
    <property type="entry name" value="Palmitoyltrfase_DHHC"/>
</dbReference>
<dbReference type="PROSITE" id="PS50216">
    <property type="entry name" value="DHHC"/>
    <property type="match status" value="1"/>
</dbReference>
<evidence type="ECO:0000313" key="9">
    <source>
        <dbReference type="Ensembl" id="ENSRFEP00010029885.1"/>
    </source>
</evidence>
<dbReference type="PANTHER" id="PTHR22883:SF22">
    <property type="entry name" value="PALMITOYLTRANSFERASE ZDHHC11-RELATED"/>
    <property type="match status" value="1"/>
</dbReference>
<dbReference type="AlphaFoldDB" id="A0A671FWA7"/>
<organism evidence="9 10">
    <name type="scientific">Rhinolophus ferrumequinum</name>
    <name type="common">Greater horseshoe bat</name>
    <dbReference type="NCBI Taxonomy" id="59479"/>
    <lineage>
        <taxon>Eukaryota</taxon>
        <taxon>Metazoa</taxon>
        <taxon>Chordata</taxon>
        <taxon>Craniata</taxon>
        <taxon>Vertebrata</taxon>
        <taxon>Euteleostomi</taxon>
        <taxon>Mammalia</taxon>
        <taxon>Eutheria</taxon>
        <taxon>Laurasiatheria</taxon>
        <taxon>Chiroptera</taxon>
        <taxon>Yinpterochiroptera</taxon>
        <taxon>Rhinolophoidea</taxon>
        <taxon>Rhinolophidae</taxon>
        <taxon>Rhinolophinae</taxon>
        <taxon>Rhinolophus</taxon>
    </lineage>
</organism>
<protein>
    <recommendedName>
        <fullName evidence="7">Palmitoyltransferase</fullName>
        <ecNumber evidence="7">2.3.1.225</ecNumber>
    </recommendedName>
</protein>
<keyword evidence="3 7" id="KW-0812">Transmembrane</keyword>
<dbReference type="Ensembl" id="ENSRFET00010032424.1">
    <property type="protein sequence ID" value="ENSRFEP00010029885.1"/>
    <property type="gene ID" value="ENSRFEG00010019787.1"/>
</dbReference>
<feature type="transmembrane region" description="Helical" evidence="7">
    <location>
        <begin position="238"/>
        <end position="261"/>
    </location>
</feature>
<dbReference type="GO" id="GO:0005783">
    <property type="term" value="C:endoplasmic reticulum"/>
    <property type="evidence" value="ECO:0007669"/>
    <property type="project" value="TreeGrafter"/>
</dbReference>
<dbReference type="GO" id="GO:0019706">
    <property type="term" value="F:protein-cysteine S-palmitoyltransferase activity"/>
    <property type="evidence" value="ECO:0007669"/>
    <property type="project" value="UniProtKB-EC"/>
</dbReference>
<dbReference type="InParanoid" id="A0A671FWA7"/>
<reference evidence="9" key="1">
    <citation type="submission" date="2025-08" db="UniProtKB">
        <authorList>
            <consortium name="Ensembl"/>
        </authorList>
    </citation>
    <scope>IDENTIFICATION</scope>
</reference>
<evidence type="ECO:0000256" key="3">
    <source>
        <dbReference type="ARBA" id="ARBA00022692"/>
    </source>
</evidence>
<keyword evidence="6 7" id="KW-0012">Acyltransferase</keyword>
<dbReference type="GO" id="GO:0016020">
    <property type="term" value="C:membrane"/>
    <property type="evidence" value="ECO:0007669"/>
    <property type="project" value="UniProtKB-SubCell"/>
</dbReference>
<evidence type="ECO:0000256" key="4">
    <source>
        <dbReference type="ARBA" id="ARBA00022989"/>
    </source>
</evidence>
<feature type="transmembrane region" description="Helical" evidence="7">
    <location>
        <begin position="71"/>
        <end position="94"/>
    </location>
</feature>
<evidence type="ECO:0000256" key="2">
    <source>
        <dbReference type="ARBA" id="ARBA00022679"/>
    </source>
</evidence>
<dbReference type="GO" id="GO:0006612">
    <property type="term" value="P:protein targeting to membrane"/>
    <property type="evidence" value="ECO:0007669"/>
    <property type="project" value="TreeGrafter"/>
</dbReference>
<keyword evidence="2 7" id="KW-0808">Transferase</keyword>
<comment type="domain">
    <text evidence="7">The DHHC domain is required for palmitoyltransferase activity.</text>
</comment>
<keyword evidence="10" id="KW-1185">Reference proteome</keyword>
<keyword evidence="4 7" id="KW-1133">Transmembrane helix</keyword>
<feature type="transmembrane region" description="Helical" evidence="7">
    <location>
        <begin position="167"/>
        <end position="193"/>
    </location>
</feature>
<comment type="subcellular location">
    <subcellularLocation>
        <location evidence="1">Membrane</location>
        <topology evidence="1">Multi-pass membrane protein</topology>
    </subcellularLocation>
</comment>
<dbReference type="OMA" id="ICGFVEP"/>
<dbReference type="GeneTree" id="ENSGT00940000161608"/>
<keyword evidence="5 7" id="KW-0472">Membrane</keyword>
<feature type="transmembrane region" description="Helical" evidence="7">
    <location>
        <begin position="44"/>
        <end position="65"/>
    </location>
</feature>
<evidence type="ECO:0000256" key="6">
    <source>
        <dbReference type="ARBA" id="ARBA00023315"/>
    </source>
</evidence>
<comment type="catalytic activity">
    <reaction evidence="7">
        <text>L-cysteinyl-[protein] + hexadecanoyl-CoA = S-hexadecanoyl-L-cysteinyl-[protein] + CoA</text>
        <dbReference type="Rhea" id="RHEA:36683"/>
        <dbReference type="Rhea" id="RHEA-COMP:10131"/>
        <dbReference type="Rhea" id="RHEA-COMP:11032"/>
        <dbReference type="ChEBI" id="CHEBI:29950"/>
        <dbReference type="ChEBI" id="CHEBI:57287"/>
        <dbReference type="ChEBI" id="CHEBI:57379"/>
        <dbReference type="ChEBI" id="CHEBI:74151"/>
        <dbReference type="EC" id="2.3.1.225"/>
    </reaction>
</comment>
<proteinExistence type="inferred from homology"/>
<reference evidence="9" key="2">
    <citation type="submission" date="2025-09" db="UniProtKB">
        <authorList>
            <consortium name="Ensembl"/>
        </authorList>
    </citation>
    <scope>IDENTIFICATION</scope>
</reference>
<name>A0A671FWA7_RHIFE</name>
<sequence length="346" mass="39703">MKGSAQCIMWPIVPDTVPRIVTDVAPPRWSRVNGWSKPFDPFQVVVWAIFLTFVLAMFCVFIPMLPCEWQYVTYAVTSGGFVLHYIAYVTAMTIDPAEASVRCKIYGAPRPSFDRARQAHVIQDQYCSLCDAIVSMKAKHCRMCNKCVAGFDHHCKWMNNCVGSRNYWWFFVSIASAFTGLLGIIAIVMYILIQHFINPEALREDPHYGAISSQGTWLLFLPFFPVRTKTLVVVSIEMFVLLLASLCLVVITYLLFFHIYLRTYPPHWPVLCSQVSRVRWPFPTPLASASNQLQGERTNEHHERQLGKFYPETWGKHKRWKSCRLTRSGRNGIYEVGLGHHGKRTG</sequence>
<evidence type="ECO:0000259" key="8">
    <source>
        <dbReference type="Pfam" id="PF01529"/>
    </source>
</evidence>
<dbReference type="Pfam" id="PF01529">
    <property type="entry name" value="DHHC"/>
    <property type="match status" value="1"/>
</dbReference>
<evidence type="ECO:0000256" key="1">
    <source>
        <dbReference type="ARBA" id="ARBA00004141"/>
    </source>
</evidence>
<dbReference type="Proteomes" id="UP000472240">
    <property type="component" value="Unplaced"/>
</dbReference>
<dbReference type="InterPro" id="IPR039859">
    <property type="entry name" value="PFA4/ZDH16/20/ERF2-like"/>
</dbReference>
<evidence type="ECO:0000313" key="10">
    <source>
        <dbReference type="Proteomes" id="UP000472240"/>
    </source>
</evidence>
<dbReference type="PANTHER" id="PTHR22883">
    <property type="entry name" value="ZINC FINGER DHHC DOMAIN CONTAINING PROTEIN"/>
    <property type="match status" value="1"/>
</dbReference>
<evidence type="ECO:0000256" key="7">
    <source>
        <dbReference type="RuleBase" id="RU079119"/>
    </source>
</evidence>
<feature type="domain" description="Palmitoyltransferase DHHC" evidence="8">
    <location>
        <begin position="122"/>
        <end position="261"/>
    </location>
</feature>